<protein>
    <submittedName>
        <fullName evidence="1">Uncharacterized protein</fullName>
    </submittedName>
</protein>
<gene>
    <name evidence="1" type="ORF">D2E24_1809</name>
</gene>
<dbReference type="Proteomes" id="UP000287470">
    <property type="component" value="Unassembled WGS sequence"/>
</dbReference>
<comment type="caution">
    <text evidence="1">The sequence shown here is derived from an EMBL/GenBank/DDBJ whole genome shotgun (WGS) entry which is preliminary data.</text>
</comment>
<dbReference type="EMBL" id="QXGK01000023">
    <property type="protein sequence ID" value="RSX52272.1"/>
    <property type="molecule type" value="Genomic_DNA"/>
</dbReference>
<dbReference type="OrthoDB" id="3230671at2"/>
<evidence type="ECO:0000313" key="2">
    <source>
        <dbReference type="Proteomes" id="UP000287470"/>
    </source>
</evidence>
<dbReference type="AlphaFoldDB" id="A0A430FHN0"/>
<accession>A0A430FHN0</accession>
<evidence type="ECO:0000313" key="1">
    <source>
        <dbReference type="EMBL" id="RSX52272.1"/>
    </source>
</evidence>
<name>A0A430FHN0_9BIFI</name>
<dbReference type="RefSeq" id="WP_125969062.1">
    <property type="nucleotide sequence ID" value="NZ_QXGK01000023.1"/>
</dbReference>
<reference evidence="1 2" key="1">
    <citation type="submission" date="2018-09" db="EMBL/GenBank/DDBJ databases">
        <title>Characterization of the phylogenetic diversity of five novel species belonging to the genus Bifidobacterium.</title>
        <authorList>
            <person name="Lugli G.A."/>
            <person name="Duranti S."/>
            <person name="Milani C."/>
        </authorList>
    </citation>
    <scope>NUCLEOTIDE SEQUENCE [LARGE SCALE GENOMIC DNA]</scope>
    <source>
        <strain evidence="1 2">2033B</strain>
    </source>
</reference>
<organism evidence="1 2">
    <name type="scientific">Bifidobacterium samirii</name>
    <dbReference type="NCBI Taxonomy" id="2306974"/>
    <lineage>
        <taxon>Bacteria</taxon>
        <taxon>Bacillati</taxon>
        <taxon>Actinomycetota</taxon>
        <taxon>Actinomycetes</taxon>
        <taxon>Bifidobacteriales</taxon>
        <taxon>Bifidobacteriaceae</taxon>
        <taxon>Bifidobacterium</taxon>
    </lineage>
</organism>
<keyword evidence="2" id="KW-1185">Reference proteome</keyword>
<proteinExistence type="predicted"/>
<sequence length="255" mass="27631">MSKSKHMVLVGVIVIMQRLRAVVAAAAIVAAAMLLGSCGMPQGTGDGGTNDGTASGGERWASSLSELAQMRLDLYGEEMSGKQRAVVESVVESGEISAADYESALSDYRQCMLDLGYKEIVFVDVGKGLKVETVHQSGTAEQEMKYGEDRVACSALHSLDVETLYENQVGNVTLIKDQYDAVADCLKRDGLVDGSYTGKQFKAELDEYHDTYSPDENPGAWPYSYAQDRESDAVACKVANGITETDGTWPREQLW</sequence>